<evidence type="ECO:0000259" key="1">
    <source>
        <dbReference type="Pfam" id="PF00501"/>
    </source>
</evidence>
<dbReference type="NCBIfam" id="NF004808">
    <property type="entry name" value="PRK06155.1"/>
    <property type="match status" value="1"/>
</dbReference>
<sequence length="550" mass="58797">MPVHEDAAQPVMAGSEVLADRSIPALLTRRAALGDKPLVIFGDTRFGYAEMAARAAAAGALLRDAGVARGDRVAIFCGNRIAFLDLFLGCAWIGAVAVPINHFARGPQLQHILGNSGARLIAADADGAAALDHVDPSALALTEVWLLDGEDSPPPAAGHWPASWKVGPMPPLGAGIDSAAPRPGDMAAIIYTSGTTGPSKGVCCPHAQFYWWGAHSVDLLEIEARDVLLTTLPLFHVNALATFFSALLSGATLVVLDRFSASGFTDALRKHRATVTYLLGAMVSILQSTPPSDRDNDHPTTRALAPGVSAALAADFRARFGIGAVDGYGSTETNFVIGDRLADQKPGSMGRVRPGFTARVVDEEDNELPPGVPGELVVRADEPFAMATGYFEMASATVAAWRNLWLHTGDRVVRNADGRFTFMDRIKDAIRRRGENISAYEVEQVLASHPAVAQAAVFPVRSELTEDEVMAAVVLKEGMALDPVALLDYCKPRMSYFSVPRYVLFADRLPMTENGKVQKYRLREIGVTPETWDREAAGYTVGRGGGARRA</sequence>
<dbReference type="GO" id="GO:0016878">
    <property type="term" value="F:acid-thiol ligase activity"/>
    <property type="evidence" value="ECO:0007669"/>
    <property type="project" value="UniProtKB-ARBA"/>
</dbReference>
<accession>A0A975D693</accession>
<dbReference type="PANTHER" id="PTHR43767">
    <property type="entry name" value="LONG-CHAIN-FATTY-ACID--COA LIGASE"/>
    <property type="match status" value="1"/>
</dbReference>
<dbReference type="RefSeq" id="WP_208633878.1">
    <property type="nucleotide sequence ID" value="NZ_CP059319.1"/>
</dbReference>
<dbReference type="SUPFAM" id="SSF56801">
    <property type="entry name" value="Acetyl-CoA synthetase-like"/>
    <property type="match status" value="1"/>
</dbReference>
<dbReference type="InterPro" id="IPR045851">
    <property type="entry name" value="AMP-bd_C_sf"/>
</dbReference>
<dbReference type="PANTHER" id="PTHR43767:SF1">
    <property type="entry name" value="NONRIBOSOMAL PEPTIDE SYNTHASE PES1 (EUROFUNG)-RELATED"/>
    <property type="match status" value="1"/>
</dbReference>
<dbReference type="InterPro" id="IPR020845">
    <property type="entry name" value="AMP-binding_CS"/>
</dbReference>
<dbReference type="Pfam" id="PF13193">
    <property type="entry name" value="AMP-binding_C"/>
    <property type="match status" value="1"/>
</dbReference>
<dbReference type="InterPro" id="IPR000873">
    <property type="entry name" value="AMP-dep_synth/lig_dom"/>
</dbReference>
<dbReference type="InterPro" id="IPR042099">
    <property type="entry name" value="ANL_N_sf"/>
</dbReference>
<proteinExistence type="predicted"/>
<evidence type="ECO:0000259" key="2">
    <source>
        <dbReference type="Pfam" id="PF13193"/>
    </source>
</evidence>
<dbReference type="Proteomes" id="UP000664914">
    <property type="component" value="Chromosome"/>
</dbReference>
<gene>
    <name evidence="3" type="ORF">HRJ34_08740</name>
</gene>
<keyword evidence="3" id="KW-0436">Ligase</keyword>
<dbReference type="Gene3D" id="3.30.300.30">
    <property type="match status" value="1"/>
</dbReference>
<reference evidence="3" key="1">
    <citation type="submission" date="2020-07" db="EMBL/GenBank/DDBJ databases">
        <authorList>
            <person name="Camacho E."/>
        </authorList>
    </citation>
    <scope>NUCLEOTIDE SEQUENCE</scope>
    <source>
        <strain evidence="3">MPO218</strain>
    </source>
</reference>
<evidence type="ECO:0000313" key="4">
    <source>
        <dbReference type="Proteomes" id="UP000664914"/>
    </source>
</evidence>
<dbReference type="InterPro" id="IPR025110">
    <property type="entry name" value="AMP-bd_C"/>
</dbReference>
<dbReference type="Pfam" id="PF00501">
    <property type="entry name" value="AMP-binding"/>
    <property type="match status" value="1"/>
</dbReference>
<reference evidence="3" key="2">
    <citation type="submission" date="2021-04" db="EMBL/GenBank/DDBJ databases">
        <title>Isolation and genomic analysis of the ibuprofen-degrading bacterium Sphingomonas strain MPO218.</title>
        <authorList>
            <person name="Aulestia M."/>
            <person name="Flores A."/>
            <person name="Mangas E.L."/>
            <person name="Perez-Pulido A.J."/>
            <person name="Santero E."/>
            <person name="Camacho E.M."/>
        </authorList>
    </citation>
    <scope>NUCLEOTIDE SEQUENCE</scope>
    <source>
        <strain evidence="3">MPO218</strain>
    </source>
</reference>
<organism evidence="3 4">
    <name type="scientific">Rhizorhabdus wittichii</name>
    <dbReference type="NCBI Taxonomy" id="160791"/>
    <lineage>
        <taxon>Bacteria</taxon>
        <taxon>Pseudomonadati</taxon>
        <taxon>Pseudomonadota</taxon>
        <taxon>Alphaproteobacteria</taxon>
        <taxon>Sphingomonadales</taxon>
        <taxon>Sphingomonadaceae</taxon>
        <taxon>Rhizorhabdus</taxon>
    </lineage>
</organism>
<feature type="domain" description="AMP-binding enzyme C-terminal" evidence="2">
    <location>
        <begin position="441"/>
        <end position="516"/>
    </location>
</feature>
<dbReference type="InterPro" id="IPR050237">
    <property type="entry name" value="ATP-dep_AMP-bd_enzyme"/>
</dbReference>
<feature type="domain" description="AMP-dependent synthetase/ligase" evidence="1">
    <location>
        <begin position="33"/>
        <end position="391"/>
    </location>
</feature>
<dbReference type="Gene3D" id="3.40.50.12780">
    <property type="entry name" value="N-terminal domain of ligase-like"/>
    <property type="match status" value="1"/>
</dbReference>
<dbReference type="PROSITE" id="PS00455">
    <property type="entry name" value="AMP_BINDING"/>
    <property type="match status" value="1"/>
</dbReference>
<protein>
    <submittedName>
        <fullName evidence="3">ATP-dependent acyl-CoA ligase</fullName>
    </submittedName>
</protein>
<name>A0A975D693_9SPHN</name>
<evidence type="ECO:0000313" key="3">
    <source>
        <dbReference type="EMBL" id="QTH23568.1"/>
    </source>
</evidence>
<dbReference type="AlphaFoldDB" id="A0A975D693"/>
<dbReference type="EMBL" id="CP059319">
    <property type="protein sequence ID" value="QTH23568.1"/>
    <property type="molecule type" value="Genomic_DNA"/>
</dbReference>